<keyword evidence="4" id="KW-1185">Reference proteome</keyword>
<organism evidence="3 4">
    <name type="scientific">Poriferisphaera corsica</name>
    <dbReference type="NCBI Taxonomy" id="2528020"/>
    <lineage>
        <taxon>Bacteria</taxon>
        <taxon>Pseudomonadati</taxon>
        <taxon>Planctomycetota</taxon>
        <taxon>Phycisphaerae</taxon>
        <taxon>Phycisphaerales</taxon>
        <taxon>Phycisphaeraceae</taxon>
        <taxon>Poriferisphaera</taxon>
    </lineage>
</organism>
<feature type="domain" description="Sporulation stage II protein D amidase enhancer LytB N-terminal" evidence="2">
    <location>
        <begin position="145"/>
        <end position="232"/>
    </location>
</feature>
<protein>
    <submittedName>
        <fullName evidence="3">Amidase enhancer</fullName>
    </submittedName>
</protein>
<keyword evidence="1" id="KW-0732">Signal</keyword>
<reference evidence="3 4" key="1">
    <citation type="submission" date="2019-02" db="EMBL/GenBank/DDBJ databases">
        <title>Deep-cultivation of Planctomycetes and their phenomic and genomic characterization uncovers novel biology.</title>
        <authorList>
            <person name="Wiegand S."/>
            <person name="Jogler M."/>
            <person name="Boedeker C."/>
            <person name="Pinto D."/>
            <person name="Vollmers J."/>
            <person name="Rivas-Marin E."/>
            <person name="Kohn T."/>
            <person name="Peeters S.H."/>
            <person name="Heuer A."/>
            <person name="Rast P."/>
            <person name="Oberbeckmann S."/>
            <person name="Bunk B."/>
            <person name="Jeske O."/>
            <person name="Meyerdierks A."/>
            <person name="Storesund J.E."/>
            <person name="Kallscheuer N."/>
            <person name="Luecker S."/>
            <person name="Lage O.M."/>
            <person name="Pohl T."/>
            <person name="Merkel B.J."/>
            <person name="Hornburger P."/>
            <person name="Mueller R.-W."/>
            <person name="Bruemmer F."/>
            <person name="Labrenz M."/>
            <person name="Spormann A.M."/>
            <person name="Op den Camp H."/>
            <person name="Overmann J."/>
            <person name="Amann R."/>
            <person name="Jetten M.S.M."/>
            <person name="Mascher T."/>
            <person name="Medema M.H."/>
            <person name="Devos D.P."/>
            <person name="Kaster A.-K."/>
            <person name="Ovreas L."/>
            <person name="Rohde M."/>
            <person name="Galperin M.Y."/>
            <person name="Jogler C."/>
        </authorList>
    </citation>
    <scope>NUCLEOTIDE SEQUENCE [LARGE SCALE GENOMIC DNA]</scope>
    <source>
        <strain evidence="3 4">KS4</strain>
    </source>
</reference>
<evidence type="ECO:0000313" key="4">
    <source>
        <dbReference type="Proteomes" id="UP000317369"/>
    </source>
</evidence>
<dbReference type="Pfam" id="PF08486">
    <property type="entry name" value="SpoIID"/>
    <property type="match status" value="1"/>
</dbReference>
<sequence precursor="true">MRFLRVLLFALCILITAVSHAQLGRVKVDTRTGVPGPKVEKFAGREAWIRVRIQKDTKALKIGGRGQVRVGPDESMKGRVPEQTWDLPIEVTRVNKEFYIKSKRRGKVKWALPALMMQVGNERVLKLGDREYPHRLVLDGKNVSAFDVINHVPLEEYLPGVLARELYPDWDVKAFEAQAVAARSYALWEMTLKTGRKFDLESSTASQAYIGKTKASKPLTAVKNTRGMVLSWEGRIVPAFYSASHGGVTNDASVALLGKTPLIKPLMGKNVGDWGKVGAKVYSWGPQKRNRQMLSKRIAAYAKRRGHQASQLTEIRRVVVTKKSKQGRPIEFGIVDRNGKMYLLPCEWFRNACNYSDGRSIPKLARKDIVKSSFLTVTIKGNEVIFNGRGYGHGVGMSQWGAQGMALKGYTFQQILSNYYAGAAIAKLY</sequence>
<dbReference type="KEGG" id="pcor:KS4_06350"/>
<proteinExistence type="predicted"/>
<gene>
    <name evidence="3" type="primary">lytB</name>
    <name evidence="3" type="ORF">KS4_06350</name>
</gene>
<dbReference type="EMBL" id="CP036425">
    <property type="protein sequence ID" value="QDU32601.1"/>
    <property type="molecule type" value="Genomic_DNA"/>
</dbReference>
<feature type="chain" id="PRO_5021718315" evidence="1">
    <location>
        <begin position="22"/>
        <end position="429"/>
    </location>
</feature>
<evidence type="ECO:0000256" key="1">
    <source>
        <dbReference type="SAM" id="SignalP"/>
    </source>
</evidence>
<name>A0A517YQY0_9BACT</name>
<dbReference type="RefSeq" id="WP_200761512.1">
    <property type="nucleotide sequence ID" value="NZ_CP036425.1"/>
</dbReference>
<accession>A0A517YQY0</accession>
<evidence type="ECO:0000259" key="2">
    <source>
        <dbReference type="Pfam" id="PF08486"/>
    </source>
</evidence>
<dbReference type="Proteomes" id="UP000317369">
    <property type="component" value="Chromosome"/>
</dbReference>
<evidence type="ECO:0000313" key="3">
    <source>
        <dbReference type="EMBL" id="QDU32601.1"/>
    </source>
</evidence>
<dbReference type="InterPro" id="IPR013693">
    <property type="entry name" value="SpoIID/LytB_N"/>
</dbReference>
<feature type="signal peptide" evidence="1">
    <location>
        <begin position="1"/>
        <end position="21"/>
    </location>
</feature>
<dbReference type="InterPro" id="IPR013486">
    <property type="entry name" value="SpoIID/LytB"/>
</dbReference>
<dbReference type="GO" id="GO:0030435">
    <property type="term" value="P:sporulation resulting in formation of a cellular spore"/>
    <property type="evidence" value="ECO:0007669"/>
    <property type="project" value="InterPro"/>
</dbReference>
<dbReference type="NCBIfam" id="TIGR02669">
    <property type="entry name" value="SpoIID_LytB"/>
    <property type="match status" value="1"/>
</dbReference>
<dbReference type="AlphaFoldDB" id="A0A517YQY0"/>